<comment type="subcellular location">
    <subcellularLocation>
        <location evidence="1">Cell membrane</location>
        <topology evidence="1">Multi-pass membrane protein</topology>
    </subcellularLocation>
</comment>
<feature type="transmembrane region" description="Helical" evidence="6">
    <location>
        <begin position="280"/>
        <end position="305"/>
    </location>
</feature>
<feature type="transmembrane region" description="Helical" evidence="6">
    <location>
        <begin position="237"/>
        <end position="260"/>
    </location>
</feature>
<dbReference type="PANTHER" id="PTHR39087">
    <property type="entry name" value="UPF0104 MEMBRANE PROTEIN MJ1595"/>
    <property type="match status" value="1"/>
</dbReference>
<dbReference type="InterPro" id="IPR022791">
    <property type="entry name" value="L-PG_synthase/AglD"/>
</dbReference>
<dbReference type="GO" id="GO:0005886">
    <property type="term" value="C:plasma membrane"/>
    <property type="evidence" value="ECO:0007669"/>
    <property type="project" value="UniProtKB-SubCell"/>
</dbReference>
<proteinExistence type="predicted"/>
<comment type="caution">
    <text evidence="7">The sequence shown here is derived from an EMBL/GenBank/DDBJ whole genome shotgun (WGS) entry which is preliminary data.</text>
</comment>
<name>A0A832DMH0_9BACT</name>
<feature type="transmembrane region" description="Helical" evidence="6">
    <location>
        <begin position="204"/>
        <end position="225"/>
    </location>
</feature>
<protein>
    <submittedName>
        <fullName evidence="7">Flippase-like domain-containing protein</fullName>
    </submittedName>
</protein>
<dbReference type="EMBL" id="DSVI01000004">
    <property type="protein sequence ID" value="HGT46912.1"/>
    <property type="molecule type" value="Genomic_DNA"/>
</dbReference>
<gene>
    <name evidence="7" type="ORF">ENS56_02645</name>
</gene>
<dbReference type="Pfam" id="PF03706">
    <property type="entry name" value="LPG_synthase_TM"/>
    <property type="match status" value="1"/>
</dbReference>
<dbReference type="NCBIfam" id="TIGR00374">
    <property type="entry name" value="flippase-like domain"/>
    <property type="match status" value="1"/>
</dbReference>
<feature type="transmembrane region" description="Helical" evidence="6">
    <location>
        <begin position="147"/>
        <end position="163"/>
    </location>
</feature>
<dbReference type="PANTHER" id="PTHR39087:SF2">
    <property type="entry name" value="UPF0104 MEMBRANE PROTEIN MJ1595"/>
    <property type="match status" value="1"/>
</dbReference>
<evidence type="ECO:0000256" key="1">
    <source>
        <dbReference type="ARBA" id="ARBA00004651"/>
    </source>
</evidence>
<dbReference type="AlphaFoldDB" id="A0A832DMH0"/>
<accession>A0A832DMH0</accession>
<evidence type="ECO:0000256" key="2">
    <source>
        <dbReference type="ARBA" id="ARBA00022475"/>
    </source>
</evidence>
<keyword evidence="3 6" id="KW-0812">Transmembrane</keyword>
<keyword evidence="2" id="KW-1003">Cell membrane</keyword>
<evidence type="ECO:0000256" key="5">
    <source>
        <dbReference type="ARBA" id="ARBA00023136"/>
    </source>
</evidence>
<feature type="transmembrane region" description="Helical" evidence="6">
    <location>
        <begin position="39"/>
        <end position="57"/>
    </location>
</feature>
<evidence type="ECO:0000256" key="3">
    <source>
        <dbReference type="ARBA" id="ARBA00022692"/>
    </source>
</evidence>
<evidence type="ECO:0000256" key="6">
    <source>
        <dbReference type="SAM" id="Phobius"/>
    </source>
</evidence>
<feature type="transmembrane region" description="Helical" evidence="6">
    <location>
        <begin position="116"/>
        <end position="140"/>
    </location>
</feature>
<sequence length="321" mass="35961">MLEKLKQRTLISIAFAGVLYLAITIYIDFNLLIESFKKFNLVLLPVLLLLSLMNYFSRFYKWDYYLSILKINLSKKDSLLIFMSGLLMSVTPGKIGELLKAYLVKTVNKTPASVTAPIIFAERATDFLSLTILALVGAYIYDYGRNAALIITIIILIGIFILTNRKVFDSLMMILSKIKFVHKRIESIEQLYHSTYTLLKLKPLLIAVGISVLSWGFECFGYYLVINNFVNTIGVSWSFFSYSFSTIVGAVSMLPGGLGVTEGSFLLMLTSKGLSASDAAATTFITRVVTLWFAVLVGIVAVFFFQKKFGKINFSNNDLES</sequence>
<evidence type="ECO:0000256" key="4">
    <source>
        <dbReference type="ARBA" id="ARBA00022989"/>
    </source>
</evidence>
<keyword evidence="4 6" id="KW-1133">Transmembrane helix</keyword>
<evidence type="ECO:0000313" key="7">
    <source>
        <dbReference type="EMBL" id="HGT46912.1"/>
    </source>
</evidence>
<reference evidence="7" key="1">
    <citation type="journal article" date="2020" name="mSystems">
        <title>Genome- and Community-Level Interaction Insights into Carbon Utilization and Element Cycling Functions of Hydrothermarchaeota in Hydrothermal Sediment.</title>
        <authorList>
            <person name="Zhou Z."/>
            <person name="Liu Y."/>
            <person name="Xu W."/>
            <person name="Pan J."/>
            <person name="Luo Z.H."/>
            <person name="Li M."/>
        </authorList>
    </citation>
    <scope>NUCLEOTIDE SEQUENCE [LARGE SCALE GENOMIC DNA]</scope>
    <source>
        <strain evidence="7">SpSt-500</strain>
    </source>
</reference>
<organism evidence="7">
    <name type="scientific">Ignavibacterium album</name>
    <dbReference type="NCBI Taxonomy" id="591197"/>
    <lineage>
        <taxon>Bacteria</taxon>
        <taxon>Pseudomonadati</taxon>
        <taxon>Ignavibacteriota</taxon>
        <taxon>Ignavibacteria</taxon>
        <taxon>Ignavibacteriales</taxon>
        <taxon>Ignavibacteriaceae</taxon>
        <taxon>Ignavibacterium</taxon>
    </lineage>
</organism>
<keyword evidence="5 6" id="KW-0472">Membrane</keyword>
<feature type="transmembrane region" description="Helical" evidence="6">
    <location>
        <begin position="9"/>
        <end position="27"/>
    </location>
</feature>